<evidence type="ECO:0000256" key="3">
    <source>
        <dbReference type="ARBA" id="ARBA00012251"/>
    </source>
</evidence>
<dbReference type="CDD" id="cd20354">
    <property type="entry name" value="Rcat_RBR_RNF14"/>
    <property type="match status" value="1"/>
</dbReference>
<dbReference type="Proteomes" id="UP000472267">
    <property type="component" value="Chromosome 23"/>
</dbReference>
<evidence type="ECO:0000256" key="12">
    <source>
        <dbReference type="SAM" id="MobiDB-lite"/>
    </source>
</evidence>
<dbReference type="Pfam" id="PF22191">
    <property type="entry name" value="IBR_1"/>
    <property type="match status" value="1"/>
</dbReference>
<keyword evidence="17" id="KW-1185">Reference proteome</keyword>
<feature type="domain" description="RWD" evidence="14">
    <location>
        <begin position="10"/>
        <end position="130"/>
    </location>
</feature>
<dbReference type="SUPFAM" id="SSF57850">
    <property type="entry name" value="RING/U-box"/>
    <property type="match status" value="4"/>
</dbReference>
<keyword evidence="9" id="KW-0862">Zinc</keyword>
<comment type="catalytic activity">
    <reaction evidence="1">
        <text>[E2 ubiquitin-conjugating enzyme]-S-ubiquitinyl-L-cysteine + [acceptor protein]-L-lysine = [E2 ubiquitin-conjugating enzyme]-L-cysteine + [acceptor protein]-N(6)-ubiquitinyl-L-lysine.</text>
        <dbReference type="EC" id="2.3.2.31"/>
    </reaction>
</comment>
<dbReference type="RefSeq" id="XP_029938843.1">
    <property type="nucleotide sequence ID" value="XM_030082983.1"/>
</dbReference>
<evidence type="ECO:0000256" key="7">
    <source>
        <dbReference type="ARBA" id="ARBA00022771"/>
    </source>
</evidence>
<keyword evidence="5" id="KW-0479">Metal-binding</keyword>
<name>A0A672I7C8_SALFA</name>
<comment type="similarity">
    <text evidence="10">Belongs to the RBR family. RNF14 subfamily.</text>
</comment>
<dbReference type="GO" id="GO:0061630">
    <property type="term" value="F:ubiquitin protein ligase activity"/>
    <property type="evidence" value="ECO:0007669"/>
    <property type="project" value="UniProtKB-EC"/>
</dbReference>
<dbReference type="InterPro" id="IPR031127">
    <property type="entry name" value="E3_UB_ligase_RBR"/>
</dbReference>
<proteinExistence type="inferred from homology"/>
<dbReference type="PROSITE" id="PS50908">
    <property type="entry name" value="RWD"/>
    <property type="match status" value="1"/>
</dbReference>
<sequence>MSTDLDEQEDELLALKSIFDPEEFVWDGTKSSGEIRVCAVLPAEFSVVLKEGGSVTQYGISFLPPLLLTFELPEDYPSSCPPSFTLTCSWLTHTQLAALSAQLIDLYQANGSAVILFSWVQFLREEALTFLDIHSQLELPSDGDKHSAAELKNDPNLPSSDPTENPRCDVNPCKSDHSAFSLDLKTNCSTSDVSSTDSSKSNTVDLSTSSSHPSRYWADNESNADHQKTFPSNVQNQTAQASDVTKPEETEIQDQFSGARKASHLLVAQLNQIIQDDFSKTENISASLPHSSFPDLTDSQGAASLLEDPEDSSQDEDHIFSDLSLTPSQALLSQILIYDASQKQRVFDGTVFDCGVCFLSYLGSECVQLSECGHIFCRACLGEFCKLQITEGNVRNVSCPQADCTATPTPAQVKPLVGQELFARYDRLLLQSTLDSMPDVAYCPRHSCGSAVILDKSSNAAMCSVCDFAFCTTCRKTYHGTDKCQAGRKFENMISQKDIYLPHVEDVAYCPRRSCRTAVILTKFSSEAVCPECNFAFCVICRSAYHGTEECPAGKKVKKSNFHEYLPESHKGMMGLWNDYITGTKNRKHTLESKYGRKILMSTLACGLSDLWIAGNSKPCPHCFCKIQKEEGCNLVLCSRCKQSFCWICLTKLAHRKSGYSHFHLGGCSLHQ</sequence>
<dbReference type="GeneID" id="115381524"/>
<dbReference type="Pfam" id="PF01485">
    <property type="entry name" value="IBR"/>
    <property type="match status" value="2"/>
</dbReference>
<organism evidence="16 17">
    <name type="scientific">Salarias fasciatus</name>
    <name type="common">Jewelled blenny</name>
    <name type="synonym">Blennius fasciatus</name>
    <dbReference type="NCBI Taxonomy" id="181472"/>
    <lineage>
        <taxon>Eukaryota</taxon>
        <taxon>Metazoa</taxon>
        <taxon>Chordata</taxon>
        <taxon>Craniata</taxon>
        <taxon>Vertebrata</taxon>
        <taxon>Euteleostomi</taxon>
        <taxon>Actinopterygii</taxon>
        <taxon>Neopterygii</taxon>
        <taxon>Teleostei</taxon>
        <taxon>Neoteleostei</taxon>
        <taxon>Acanthomorphata</taxon>
        <taxon>Ovalentaria</taxon>
        <taxon>Blenniimorphae</taxon>
        <taxon>Blenniiformes</taxon>
        <taxon>Blennioidei</taxon>
        <taxon>Blenniidae</taxon>
        <taxon>Salariinae</taxon>
        <taxon>Salarias</taxon>
    </lineage>
</organism>
<dbReference type="AlphaFoldDB" id="A0A672I7C8"/>
<dbReference type="InterPro" id="IPR002867">
    <property type="entry name" value="IBR_dom"/>
</dbReference>
<evidence type="ECO:0000313" key="17">
    <source>
        <dbReference type="Proteomes" id="UP000472267"/>
    </source>
</evidence>
<dbReference type="SUPFAM" id="SSF54495">
    <property type="entry name" value="UBC-like"/>
    <property type="match status" value="1"/>
</dbReference>
<evidence type="ECO:0000256" key="8">
    <source>
        <dbReference type="ARBA" id="ARBA00022786"/>
    </source>
</evidence>
<dbReference type="InterPro" id="IPR001841">
    <property type="entry name" value="Znf_RING"/>
</dbReference>
<feature type="compositionally biased region" description="Basic and acidic residues" evidence="12">
    <location>
        <begin position="142"/>
        <end position="153"/>
    </location>
</feature>
<evidence type="ECO:0000259" key="14">
    <source>
        <dbReference type="PROSITE" id="PS50908"/>
    </source>
</evidence>
<dbReference type="OrthoDB" id="1431934at2759"/>
<dbReference type="EC" id="2.3.2.31" evidence="3"/>
<dbReference type="PANTHER" id="PTHR11685">
    <property type="entry name" value="RBR FAMILY RING FINGER AND IBR DOMAIN-CONTAINING"/>
    <property type="match status" value="1"/>
</dbReference>
<evidence type="ECO:0000256" key="11">
    <source>
        <dbReference type="PROSITE-ProRule" id="PRU00175"/>
    </source>
</evidence>
<dbReference type="PROSITE" id="PS51873">
    <property type="entry name" value="TRIAD"/>
    <property type="match status" value="1"/>
</dbReference>
<dbReference type="InterPro" id="IPR016135">
    <property type="entry name" value="UBQ-conjugating_enzyme/RWD"/>
</dbReference>
<dbReference type="Gene3D" id="2.20.25.20">
    <property type="match status" value="2"/>
</dbReference>
<gene>
    <name evidence="16" type="primary">LOC115381524</name>
</gene>
<keyword evidence="6" id="KW-0677">Repeat</keyword>
<evidence type="ECO:0000256" key="6">
    <source>
        <dbReference type="ARBA" id="ARBA00022737"/>
    </source>
</evidence>
<feature type="domain" description="RING-type" evidence="13">
    <location>
        <begin position="354"/>
        <end position="400"/>
    </location>
</feature>
<dbReference type="InterPro" id="IPR013083">
    <property type="entry name" value="Znf_RING/FYVE/PHD"/>
</dbReference>
<keyword evidence="4" id="KW-0808">Transferase</keyword>
<evidence type="ECO:0000256" key="4">
    <source>
        <dbReference type="ARBA" id="ARBA00022679"/>
    </source>
</evidence>
<comment type="pathway">
    <text evidence="2">Protein modification; protein ubiquitination.</text>
</comment>
<dbReference type="Gene3D" id="3.10.110.10">
    <property type="entry name" value="Ubiquitin Conjugating Enzyme"/>
    <property type="match status" value="1"/>
</dbReference>
<evidence type="ECO:0000256" key="10">
    <source>
        <dbReference type="ARBA" id="ARBA00044508"/>
    </source>
</evidence>
<dbReference type="InterPro" id="IPR047548">
    <property type="entry name" value="Rcat_RBR_RNF14"/>
</dbReference>
<dbReference type="Gene3D" id="1.20.120.1750">
    <property type="match status" value="1"/>
</dbReference>
<evidence type="ECO:0000313" key="16">
    <source>
        <dbReference type="Ensembl" id="ENSSFAP00005036910.1"/>
    </source>
</evidence>
<protein>
    <recommendedName>
        <fullName evidence="3">RBR-type E3 ubiquitin transferase</fullName>
        <ecNumber evidence="3">2.3.2.31</ecNumber>
    </recommendedName>
</protein>
<evidence type="ECO:0000256" key="2">
    <source>
        <dbReference type="ARBA" id="ARBA00004906"/>
    </source>
</evidence>
<dbReference type="FunFam" id="3.30.40.10:FF:000137">
    <property type="entry name" value="RanBP-type and C3HC4-type zinc finger-containing protein 1"/>
    <property type="match status" value="1"/>
</dbReference>
<dbReference type="Gene3D" id="3.30.40.10">
    <property type="entry name" value="Zinc/RING finger domain, C3HC4 (zinc finger)"/>
    <property type="match status" value="1"/>
</dbReference>
<feature type="domain" description="RING-type" evidence="15">
    <location>
        <begin position="350"/>
        <end position="672"/>
    </location>
</feature>
<accession>A0A672I7C8</accession>
<feature type="region of interest" description="Disordered" evidence="12">
    <location>
        <begin position="191"/>
        <end position="249"/>
    </location>
</feature>
<dbReference type="SMART" id="SM00647">
    <property type="entry name" value="IBR"/>
    <property type="match status" value="3"/>
</dbReference>
<evidence type="ECO:0000259" key="13">
    <source>
        <dbReference type="PROSITE" id="PS50089"/>
    </source>
</evidence>
<dbReference type="InterPro" id="IPR017907">
    <property type="entry name" value="Znf_RING_CS"/>
</dbReference>
<dbReference type="Pfam" id="PF05773">
    <property type="entry name" value="RWD"/>
    <property type="match status" value="1"/>
</dbReference>
<dbReference type="PROSITE" id="PS00518">
    <property type="entry name" value="ZF_RING_1"/>
    <property type="match status" value="1"/>
</dbReference>
<dbReference type="SMART" id="SM00591">
    <property type="entry name" value="RWD"/>
    <property type="match status" value="1"/>
</dbReference>
<dbReference type="CDD" id="cd20341">
    <property type="entry name" value="BRcat_RBR_RNF14"/>
    <property type="match status" value="2"/>
</dbReference>
<dbReference type="GO" id="GO:0016567">
    <property type="term" value="P:protein ubiquitination"/>
    <property type="evidence" value="ECO:0007669"/>
    <property type="project" value="InterPro"/>
</dbReference>
<dbReference type="Ensembl" id="ENSSFAT00005038296.1">
    <property type="protein sequence ID" value="ENSSFAP00005036910.1"/>
    <property type="gene ID" value="ENSSFAG00005018598.1"/>
</dbReference>
<dbReference type="CDD" id="cd16628">
    <property type="entry name" value="RING-HC_RBR_RNF14"/>
    <property type="match status" value="1"/>
</dbReference>
<evidence type="ECO:0000256" key="1">
    <source>
        <dbReference type="ARBA" id="ARBA00001798"/>
    </source>
</evidence>
<keyword evidence="8" id="KW-0833">Ubl conjugation pathway</keyword>
<reference evidence="16" key="1">
    <citation type="submission" date="2019-06" db="EMBL/GenBank/DDBJ databases">
        <authorList>
            <consortium name="Wellcome Sanger Institute Data Sharing"/>
        </authorList>
    </citation>
    <scope>NUCLEOTIDE SEQUENCE [LARGE SCALE GENOMIC DNA]</scope>
</reference>
<feature type="region of interest" description="Disordered" evidence="12">
    <location>
        <begin position="142"/>
        <end position="170"/>
    </location>
</feature>
<evidence type="ECO:0000256" key="9">
    <source>
        <dbReference type="ARBA" id="ARBA00022833"/>
    </source>
</evidence>
<dbReference type="InterPro" id="IPR031128">
    <property type="entry name" value="RNF14_RING-HC_Zfn"/>
</dbReference>
<dbReference type="CDD" id="cd23820">
    <property type="entry name" value="RWD_RNF14"/>
    <property type="match status" value="1"/>
</dbReference>
<dbReference type="PROSITE" id="PS50089">
    <property type="entry name" value="ZF_RING_2"/>
    <property type="match status" value="1"/>
</dbReference>
<dbReference type="InParanoid" id="A0A672I7C8"/>
<dbReference type="InterPro" id="IPR044066">
    <property type="entry name" value="TRIAD_supradom"/>
</dbReference>
<keyword evidence="7 11" id="KW-0863">Zinc-finger</keyword>
<evidence type="ECO:0000256" key="5">
    <source>
        <dbReference type="ARBA" id="ARBA00022723"/>
    </source>
</evidence>
<reference evidence="16" key="2">
    <citation type="submission" date="2025-08" db="UniProtKB">
        <authorList>
            <consortium name="Ensembl"/>
        </authorList>
    </citation>
    <scope>IDENTIFICATION</scope>
</reference>
<evidence type="ECO:0000259" key="15">
    <source>
        <dbReference type="PROSITE" id="PS51873"/>
    </source>
</evidence>
<feature type="compositionally biased region" description="Low complexity" evidence="12">
    <location>
        <begin position="191"/>
        <end position="205"/>
    </location>
</feature>
<feature type="compositionally biased region" description="Polar residues" evidence="12">
    <location>
        <begin position="229"/>
        <end position="243"/>
    </location>
</feature>
<dbReference type="GO" id="GO:0008270">
    <property type="term" value="F:zinc ion binding"/>
    <property type="evidence" value="ECO:0007669"/>
    <property type="project" value="UniProtKB-KW"/>
</dbReference>
<reference evidence="16" key="3">
    <citation type="submission" date="2025-09" db="UniProtKB">
        <authorList>
            <consortium name="Ensembl"/>
        </authorList>
    </citation>
    <scope>IDENTIFICATION</scope>
</reference>
<dbReference type="InterPro" id="IPR006575">
    <property type="entry name" value="RWD_dom"/>
</dbReference>